<dbReference type="AlphaFoldDB" id="A0A6S6T5G6"/>
<organism evidence="1">
    <name type="scientific">uncultured Campylobacterales bacterium</name>
    <dbReference type="NCBI Taxonomy" id="352960"/>
    <lineage>
        <taxon>Bacteria</taxon>
        <taxon>Pseudomonadati</taxon>
        <taxon>Campylobacterota</taxon>
        <taxon>Epsilonproteobacteria</taxon>
        <taxon>Campylobacterales</taxon>
        <taxon>environmental samples</taxon>
    </lineage>
</organism>
<dbReference type="InterPro" id="IPR010985">
    <property type="entry name" value="Ribbon_hlx_hlx"/>
</dbReference>
<dbReference type="EMBL" id="CACVAW010000042">
    <property type="protein sequence ID" value="CAA6810720.1"/>
    <property type="molecule type" value="Genomic_DNA"/>
</dbReference>
<protein>
    <submittedName>
        <fullName evidence="1">Uncharacterized protein</fullName>
    </submittedName>
</protein>
<dbReference type="InterPro" id="IPR013321">
    <property type="entry name" value="Arc_rbn_hlx_hlx"/>
</dbReference>
<dbReference type="SUPFAM" id="SSF47598">
    <property type="entry name" value="Ribbon-helix-helix"/>
    <property type="match status" value="1"/>
</dbReference>
<accession>A0A6S6T5G6</accession>
<dbReference type="Gene3D" id="1.10.1220.10">
    <property type="entry name" value="Met repressor-like"/>
    <property type="match status" value="1"/>
</dbReference>
<sequence>MKKMTITLEENLINEIATIALEDGKKKTQIMREALYNYFDERSITKTVELYKTDRLKTISHNNLKEELGV</sequence>
<name>A0A6S6T5G6_9BACT</name>
<dbReference type="GO" id="GO:0006355">
    <property type="term" value="P:regulation of DNA-templated transcription"/>
    <property type="evidence" value="ECO:0007669"/>
    <property type="project" value="InterPro"/>
</dbReference>
<reference evidence="1" key="1">
    <citation type="submission" date="2020-01" db="EMBL/GenBank/DDBJ databases">
        <authorList>
            <person name="Meier V. D."/>
            <person name="Meier V D."/>
        </authorList>
    </citation>
    <scope>NUCLEOTIDE SEQUENCE</scope>
    <source>
        <strain evidence="1">HLG_WM_MAG_12</strain>
    </source>
</reference>
<gene>
    <name evidence="1" type="ORF">HELGO_WM20237</name>
</gene>
<proteinExistence type="predicted"/>
<evidence type="ECO:0000313" key="1">
    <source>
        <dbReference type="EMBL" id="CAA6810720.1"/>
    </source>
</evidence>